<keyword evidence="3 12" id="KW-0732">Signal</keyword>
<keyword evidence="11" id="KW-1133">Transmembrane helix</keyword>
<evidence type="ECO:0000256" key="4">
    <source>
        <dbReference type="ARBA" id="ARBA00022750"/>
    </source>
</evidence>
<evidence type="ECO:0000256" key="1">
    <source>
        <dbReference type="ARBA" id="ARBA00007447"/>
    </source>
</evidence>
<dbReference type="PRINTS" id="PR00792">
    <property type="entry name" value="PEPSIN"/>
</dbReference>
<evidence type="ECO:0000256" key="9">
    <source>
        <dbReference type="PIRSR" id="PIRSR601461-2"/>
    </source>
</evidence>
<comment type="similarity">
    <text evidence="1 10">Belongs to the peptidase A1 family.</text>
</comment>
<evidence type="ECO:0000256" key="5">
    <source>
        <dbReference type="ARBA" id="ARBA00022801"/>
    </source>
</evidence>
<sequence>MKSATILHPLLCIGAAFLSSAQAIKLNKREDGEPRVVGLQLQRQHISDPVAYDKARSRLRRRQEGTVDVTIDNLATLYYFNASLGTPPQDIRVHLDTGSSDLWVNSPNSRLCSMQSNPCGVSGTYVANSSSTYEYLDSDFNISYVDGSGASGDYVTDTIHITGVELEQFQFGVGYTSSSSQGILGIGYPSNEVQVARNNKAPYDNLPAKLAADGHIASNAYSMWLNGINATSGSLLFGGVNRAQYQGELVSLPIERVGDEFNEFYITMTKLSLGSTTIQEDMALAVLVDSGSTLTYLPDDIVAEIYNMTNAVYEETEGVAFVPCALGEQTANMTFTFSEPASIAVSLNELVIDFADLTGRQLSFSNGVPACLFGVAPAGDSTNVLGDTFLRSAYVVYDLDNNEISLAQTVFNPGEADILEIGTGPDAVPEANLVSAPVAASSGLPKDSGAGTVAPWVSGTMVAGSLAALVGALVLIF</sequence>
<feature type="transmembrane region" description="Helical" evidence="11">
    <location>
        <begin position="453"/>
        <end position="476"/>
    </location>
</feature>
<dbReference type="GO" id="GO:0006508">
    <property type="term" value="P:proteolysis"/>
    <property type="evidence" value="ECO:0007669"/>
    <property type="project" value="UniProtKB-KW"/>
</dbReference>
<feature type="domain" description="Peptidase A1" evidence="13">
    <location>
        <begin position="78"/>
        <end position="407"/>
    </location>
</feature>
<evidence type="ECO:0000256" key="2">
    <source>
        <dbReference type="ARBA" id="ARBA00022670"/>
    </source>
</evidence>
<dbReference type="GO" id="GO:0004190">
    <property type="term" value="F:aspartic-type endopeptidase activity"/>
    <property type="evidence" value="ECO:0007669"/>
    <property type="project" value="UniProtKB-KW"/>
</dbReference>
<dbReference type="CDD" id="cd05474">
    <property type="entry name" value="SAP_like"/>
    <property type="match status" value="1"/>
</dbReference>
<dbReference type="PANTHER" id="PTHR47966:SF65">
    <property type="entry name" value="ASPARTIC-TYPE ENDOPEPTIDASE"/>
    <property type="match status" value="1"/>
</dbReference>
<protein>
    <recommendedName>
        <fullName evidence="7">Probable aspartic-type endopeptidase OPSB</fullName>
    </recommendedName>
    <alternativeName>
        <fullName evidence="6">Probable aspartic-type endopeptidase opsB</fullName>
    </alternativeName>
</protein>
<dbReference type="InterPro" id="IPR033121">
    <property type="entry name" value="PEPTIDASE_A1"/>
</dbReference>
<dbReference type="Pfam" id="PF00026">
    <property type="entry name" value="Asp"/>
    <property type="match status" value="1"/>
</dbReference>
<keyword evidence="11" id="KW-0472">Membrane</keyword>
<dbReference type="InterPro" id="IPR033876">
    <property type="entry name" value="SAP-like"/>
</dbReference>
<comment type="caution">
    <text evidence="14">The sequence shown here is derived from an EMBL/GenBank/DDBJ whole genome shotgun (WGS) entry which is preliminary data.</text>
</comment>
<evidence type="ECO:0000256" key="3">
    <source>
        <dbReference type="ARBA" id="ARBA00022729"/>
    </source>
</evidence>
<dbReference type="AlphaFoldDB" id="A0A8K0WQ54"/>
<dbReference type="PANTHER" id="PTHR47966">
    <property type="entry name" value="BETA-SITE APP-CLEAVING ENZYME, ISOFORM A-RELATED"/>
    <property type="match status" value="1"/>
</dbReference>
<dbReference type="SUPFAM" id="SSF50630">
    <property type="entry name" value="Acid proteases"/>
    <property type="match status" value="1"/>
</dbReference>
<evidence type="ECO:0000313" key="14">
    <source>
        <dbReference type="EMBL" id="KAH7313367.1"/>
    </source>
</evidence>
<keyword evidence="9" id="KW-1015">Disulfide bond</keyword>
<evidence type="ECO:0000313" key="15">
    <source>
        <dbReference type="Proteomes" id="UP000813444"/>
    </source>
</evidence>
<keyword evidence="15" id="KW-1185">Reference proteome</keyword>
<dbReference type="InterPro" id="IPR001461">
    <property type="entry name" value="Aspartic_peptidase_A1"/>
</dbReference>
<organism evidence="14 15">
    <name type="scientific">Stachybotrys elegans</name>
    <dbReference type="NCBI Taxonomy" id="80388"/>
    <lineage>
        <taxon>Eukaryota</taxon>
        <taxon>Fungi</taxon>
        <taxon>Dikarya</taxon>
        <taxon>Ascomycota</taxon>
        <taxon>Pezizomycotina</taxon>
        <taxon>Sordariomycetes</taxon>
        <taxon>Hypocreomycetidae</taxon>
        <taxon>Hypocreales</taxon>
        <taxon>Stachybotryaceae</taxon>
        <taxon>Stachybotrys</taxon>
    </lineage>
</organism>
<keyword evidence="4 10" id="KW-0064">Aspartyl protease</keyword>
<keyword evidence="2 10" id="KW-0645">Protease</keyword>
<feature type="active site" evidence="8">
    <location>
        <position position="289"/>
    </location>
</feature>
<feature type="signal peptide" evidence="12">
    <location>
        <begin position="1"/>
        <end position="23"/>
    </location>
</feature>
<feature type="chain" id="PRO_5035458926" description="Probable aspartic-type endopeptidase OPSB" evidence="12">
    <location>
        <begin position="24"/>
        <end position="477"/>
    </location>
</feature>
<keyword evidence="11" id="KW-0812">Transmembrane</keyword>
<proteinExistence type="inferred from homology"/>
<gene>
    <name evidence="14" type="ORF">B0I35DRAFT_480057</name>
</gene>
<keyword evidence="5 10" id="KW-0378">Hydrolase</keyword>
<evidence type="ECO:0000256" key="12">
    <source>
        <dbReference type="SAM" id="SignalP"/>
    </source>
</evidence>
<dbReference type="PROSITE" id="PS00141">
    <property type="entry name" value="ASP_PROTEASE"/>
    <property type="match status" value="1"/>
</dbReference>
<dbReference type="FunFam" id="2.40.70.10:FF:000011">
    <property type="entry name" value="Aspartic protease"/>
    <property type="match status" value="1"/>
</dbReference>
<evidence type="ECO:0000256" key="6">
    <source>
        <dbReference type="ARBA" id="ARBA00067536"/>
    </source>
</evidence>
<feature type="active site" evidence="8">
    <location>
        <position position="96"/>
    </location>
</feature>
<dbReference type="Proteomes" id="UP000813444">
    <property type="component" value="Unassembled WGS sequence"/>
</dbReference>
<dbReference type="Gene3D" id="2.40.70.10">
    <property type="entry name" value="Acid Proteases"/>
    <property type="match status" value="2"/>
</dbReference>
<evidence type="ECO:0000259" key="13">
    <source>
        <dbReference type="PROSITE" id="PS51767"/>
    </source>
</evidence>
<reference evidence="14" key="1">
    <citation type="journal article" date="2021" name="Nat. Commun.">
        <title>Genetic determinants of endophytism in the Arabidopsis root mycobiome.</title>
        <authorList>
            <person name="Mesny F."/>
            <person name="Miyauchi S."/>
            <person name="Thiergart T."/>
            <person name="Pickel B."/>
            <person name="Atanasova L."/>
            <person name="Karlsson M."/>
            <person name="Huettel B."/>
            <person name="Barry K.W."/>
            <person name="Haridas S."/>
            <person name="Chen C."/>
            <person name="Bauer D."/>
            <person name="Andreopoulos W."/>
            <person name="Pangilinan J."/>
            <person name="LaButti K."/>
            <person name="Riley R."/>
            <person name="Lipzen A."/>
            <person name="Clum A."/>
            <person name="Drula E."/>
            <person name="Henrissat B."/>
            <person name="Kohler A."/>
            <person name="Grigoriev I.V."/>
            <person name="Martin F.M."/>
            <person name="Hacquard S."/>
        </authorList>
    </citation>
    <scope>NUCLEOTIDE SEQUENCE</scope>
    <source>
        <strain evidence="14">MPI-CAGE-CH-0235</strain>
    </source>
</reference>
<name>A0A8K0WQ54_9HYPO</name>
<evidence type="ECO:0000256" key="7">
    <source>
        <dbReference type="ARBA" id="ARBA00068059"/>
    </source>
</evidence>
<evidence type="ECO:0000256" key="8">
    <source>
        <dbReference type="PIRSR" id="PIRSR601461-1"/>
    </source>
</evidence>
<evidence type="ECO:0000256" key="11">
    <source>
        <dbReference type="SAM" id="Phobius"/>
    </source>
</evidence>
<dbReference type="InterPro" id="IPR001969">
    <property type="entry name" value="Aspartic_peptidase_AS"/>
</dbReference>
<dbReference type="EMBL" id="JAGPNK010000009">
    <property type="protein sequence ID" value="KAH7313367.1"/>
    <property type="molecule type" value="Genomic_DNA"/>
</dbReference>
<accession>A0A8K0WQ54</accession>
<feature type="disulfide bond" evidence="9">
    <location>
        <begin position="324"/>
        <end position="371"/>
    </location>
</feature>
<dbReference type="OrthoDB" id="771136at2759"/>
<dbReference type="PROSITE" id="PS51767">
    <property type="entry name" value="PEPTIDASE_A1"/>
    <property type="match status" value="1"/>
</dbReference>
<dbReference type="InterPro" id="IPR021109">
    <property type="entry name" value="Peptidase_aspartic_dom_sf"/>
</dbReference>
<evidence type="ECO:0000256" key="10">
    <source>
        <dbReference type="RuleBase" id="RU000454"/>
    </source>
</evidence>